<dbReference type="Proteomes" id="UP000248553">
    <property type="component" value="Unassembled WGS sequence"/>
</dbReference>
<keyword evidence="3" id="KW-1185">Reference proteome</keyword>
<gene>
    <name evidence="2" type="ORF">DLM85_14540</name>
</gene>
<accession>A0A328BH08</accession>
<organism evidence="2 3">
    <name type="scientific">Hymenobacter edaphi</name>
    <dbReference type="NCBI Taxonomy" id="2211146"/>
    <lineage>
        <taxon>Bacteria</taxon>
        <taxon>Pseudomonadati</taxon>
        <taxon>Bacteroidota</taxon>
        <taxon>Cytophagia</taxon>
        <taxon>Cytophagales</taxon>
        <taxon>Hymenobacteraceae</taxon>
        <taxon>Hymenobacter</taxon>
    </lineage>
</organism>
<dbReference type="AlphaFoldDB" id="A0A328BH08"/>
<feature type="region of interest" description="Disordered" evidence="1">
    <location>
        <begin position="1"/>
        <end position="28"/>
    </location>
</feature>
<feature type="compositionally biased region" description="Pro residues" evidence="1">
    <location>
        <begin position="15"/>
        <end position="25"/>
    </location>
</feature>
<proteinExistence type="predicted"/>
<reference evidence="3" key="1">
    <citation type="submission" date="2018-05" db="EMBL/GenBank/DDBJ databases">
        <authorList>
            <person name="Nie L."/>
        </authorList>
    </citation>
    <scope>NUCLEOTIDE SEQUENCE [LARGE SCALE GENOMIC DNA]</scope>
    <source>
        <strain evidence="3">NL</strain>
    </source>
</reference>
<name>A0A328BH08_9BACT</name>
<evidence type="ECO:0008006" key="4">
    <source>
        <dbReference type="Google" id="ProtNLM"/>
    </source>
</evidence>
<dbReference type="EMBL" id="QHKM01000004">
    <property type="protein sequence ID" value="RAK65925.1"/>
    <property type="molecule type" value="Genomic_DNA"/>
</dbReference>
<comment type="caution">
    <text evidence="2">The sequence shown here is derived from an EMBL/GenBank/DDBJ whole genome shotgun (WGS) entry which is preliminary data.</text>
</comment>
<evidence type="ECO:0000313" key="3">
    <source>
        <dbReference type="Proteomes" id="UP000248553"/>
    </source>
</evidence>
<evidence type="ECO:0000313" key="2">
    <source>
        <dbReference type="EMBL" id="RAK65925.1"/>
    </source>
</evidence>
<protein>
    <recommendedName>
        <fullName evidence="4">Outer membrane protein beta-barrel domain-containing protein</fullName>
    </recommendedName>
</protein>
<sequence length="212" mass="22418">MTAFGAAAQTELPSRPDPTVPPARPAPAAAPVMAPYKAPTLPGLYSTNTLGIELGWGAPYGWGVQYAYLVTPHLDVNAGLGLGLGGKIGVGARYYLRPDRRVTPYFGAALARTGRIENVDMSLVVGAREEKANFSFRPSGVLHLRGGLRWQPGTVGLLGTLGYGARITGDPVVFNDTYSYGTPSQEMVNFVRALSAGGLEVSVGVFFNLGRY</sequence>
<evidence type="ECO:0000256" key="1">
    <source>
        <dbReference type="SAM" id="MobiDB-lite"/>
    </source>
</evidence>